<evidence type="ECO:0000313" key="3">
    <source>
        <dbReference type="Proteomes" id="UP000255389"/>
    </source>
</evidence>
<feature type="compositionally biased region" description="Polar residues" evidence="1">
    <location>
        <begin position="101"/>
        <end position="140"/>
    </location>
</feature>
<name>A0A378U7P5_MYCFO</name>
<feature type="region of interest" description="Disordered" evidence="1">
    <location>
        <begin position="84"/>
        <end position="140"/>
    </location>
</feature>
<feature type="compositionally biased region" description="Polar residues" evidence="1">
    <location>
        <begin position="18"/>
        <end position="38"/>
    </location>
</feature>
<feature type="region of interest" description="Disordered" evidence="1">
    <location>
        <begin position="1"/>
        <end position="38"/>
    </location>
</feature>
<evidence type="ECO:0000256" key="1">
    <source>
        <dbReference type="SAM" id="MobiDB-lite"/>
    </source>
</evidence>
<dbReference type="AlphaFoldDB" id="A0A378U7P5"/>
<protein>
    <submittedName>
        <fullName evidence="2">Uncharacterized protein</fullName>
    </submittedName>
</protein>
<reference evidence="2 3" key="1">
    <citation type="submission" date="2018-06" db="EMBL/GenBank/DDBJ databases">
        <authorList>
            <consortium name="Pathogen Informatics"/>
            <person name="Doyle S."/>
        </authorList>
    </citation>
    <scope>NUCLEOTIDE SEQUENCE [LARGE SCALE GENOMIC DNA]</scope>
    <source>
        <strain evidence="2 3">NCTC1542</strain>
    </source>
</reference>
<dbReference type="Proteomes" id="UP000255389">
    <property type="component" value="Unassembled WGS sequence"/>
</dbReference>
<accession>A0A378U7P5</accession>
<evidence type="ECO:0000313" key="2">
    <source>
        <dbReference type="EMBL" id="STZ73346.1"/>
    </source>
</evidence>
<dbReference type="EMBL" id="UGQY01000001">
    <property type="protein sequence ID" value="STZ73346.1"/>
    <property type="molecule type" value="Genomic_DNA"/>
</dbReference>
<proteinExistence type="predicted"/>
<gene>
    <name evidence="2" type="ORF">NCTC1542_00889</name>
</gene>
<organism evidence="2 3">
    <name type="scientific">Mycolicibacterium fortuitum</name>
    <name type="common">Mycobacterium fortuitum</name>
    <dbReference type="NCBI Taxonomy" id="1766"/>
    <lineage>
        <taxon>Bacteria</taxon>
        <taxon>Bacillati</taxon>
        <taxon>Actinomycetota</taxon>
        <taxon>Actinomycetes</taxon>
        <taxon>Mycobacteriales</taxon>
        <taxon>Mycobacteriaceae</taxon>
        <taxon>Mycolicibacterium</taxon>
    </lineage>
</organism>
<sequence>MMPRFGGGQRDTAIRAQPGQSLPHSGENGSANPTASMIGCSRSTVSAWPQAPTRPISSASVVSSVALSGYAYSSVRSIWTSPVSSVRHRAHSPTVGAETVPLTSTPSDTDCNCRSSSSGAPFSMATNSTPIRTGLGTVSR</sequence>